<name>A0A377IA82_AVIPA</name>
<evidence type="ECO:0000313" key="4">
    <source>
        <dbReference type="EMBL" id="STO72314.1"/>
    </source>
</evidence>
<evidence type="ECO:0000313" key="3">
    <source>
        <dbReference type="EMBL" id="STO72215.1"/>
    </source>
</evidence>
<dbReference type="EMBL" id="UGHK01000002">
    <property type="protein sequence ID" value="STO72314.1"/>
    <property type="molecule type" value="Genomic_DNA"/>
</dbReference>
<dbReference type="Pfam" id="PF07484">
    <property type="entry name" value="Collar"/>
    <property type="match status" value="1"/>
</dbReference>
<feature type="domain" description="Putative tail fiber protein gp53-like C-terminal" evidence="2">
    <location>
        <begin position="604"/>
        <end position="683"/>
    </location>
</feature>
<dbReference type="RefSeq" id="WP_021723520.1">
    <property type="nucleotide sequence ID" value="NZ_UGHK01000002.1"/>
</dbReference>
<evidence type="ECO:0000259" key="1">
    <source>
        <dbReference type="Pfam" id="PF07484"/>
    </source>
</evidence>
<accession>A0A377IA82</accession>
<dbReference type="GO" id="GO:0046718">
    <property type="term" value="P:symbiont entry into host cell"/>
    <property type="evidence" value="ECO:0007669"/>
    <property type="project" value="InterPro"/>
</dbReference>
<organism evidence="3 5">
    <name type="scientific">Avibacterium paragallinarum</name>
    <name type="common">Haemophilus gallinarum</name>
    <dbReference type="NCBI Taxonomy" id="728"/>
    <lineage>
        <taxon>Bacteria</taxon>
        <taxon>Pseudomonadati</taxon>
        <taxon>Pseudomonadota</taxon>
        <taxon>Gammaproteobacteria</taxon>
        <taxon>Pasteurellales</taxon>
        <taxon>Pasteurellaceae</taxon>
        <taxon>Avibacterium</taxon>
    </lineage>
</organism>
<dbReference type="Gene3D" id="2.60.40.3940">
    <property type="match status" value="1"/>
</dbReference>
<dbReference type="InterPro" id="IPR037053">
    <property type="entry name" value="Phage_tail_collar_dom_sf"/>
</dbReference>
<protein>
    <submittedName>
        <fullName evidence="3">Phage tail collar domain-containing protein</fullName>
    </submittedName>
</protein>
<evidence type="ECO:0000259" key="2">
    <source>
        <dbReference type="Pfam" id="PF21882"/>
    </source>
</evidence>
<feature type="domain" description="Phage tail collar" evidence="1">
    <location>
        <begin position="313"/>
        <end position="359"/>
    </location>
</feature>
<dbReference type="Pfam" id="PF21882">
    <property type="entry name" value="Gp53-like_C"/>
    <property type="match status" value="1"/>
</dbReference>
<dbReference type="CDD" id="cd19958">
    <property type="entry name" value="pyocin_knob"/>
    <property type="match status" value="1"/>
</dbReference>
<dbReference type="Gene3D" id="3.90.1340.10">
    <property type="entry name" value="Phage tail collar domain"/>
    <property type="match status" value="2"/>
</dbReference>
<dbReference type="InterPro" id="IPR054075">
    <property type="entry name" value="Gp53-like_C"/>
</dbReference>
<dbReference type="InterPro" id="IPR011083">
    <property type="entry name" value="Phage_tail_collar_dom"/>
</dbReference>
<dbReference type="EMBL" id="UGHK01000002">
    <property type="protein sequence ID" value="STO72215.1"/>
    <property type="molecule type" value="Genomic_DNA"/>
</dbReference>
<evidence type="ECO:0000313" key="5">
    <source>
        <dbReference type="Proteomes" id="UP000254465"/>
    </source>
</evidence>
<dbReference type="Pfam" id="PF12789">
    <property type="entry name" value="PTR"/>
    <property type="match status" value="1"/>
</dbReference>
<dbReference type="InterPro" id="IPR005068">
    <property type="entry name" value="Phage_lambda_Stf-r2"/>
</dbReference>
<gene>
    <name evidence="3" type="ORF">NCTC11296_02138</name>
    <name evidence="4" type="ORF">NCTC11296_02238</name>
</gene>
<sequence>MKLLDLFKIIVWAKNGDTTDFSQTNYEAGWAHLGDDTPTVQDFNYVQQMNDKKDQWLFKQLKAVMENAGIEPTEDNINALLNAILKIAKGHSTPKAINAETVDFVDKTGHTHSISKASLTQLGIVQLTNALDSDSETLGLTAKAGKTLKGLIDALTRNLSNYIPNSKKSNAINSASSDTVATSNAVKTAYDKGVEAKNRADSAYTFAQSKQSPATTLAGYGIKDFKVQANLGTQDLNQLTTVGIYGQVHDNLATSARHYPEARAGALTVKPSAYGVMQEYVTHDKQIYYARNRRSGGGWSEWVRVGGDSLPVGAVLAFPRAITHPQGFLLADGSTFGSSTYPDLYRALGNSNKLPDLRRSDVGMTAYFATDNIPEGWIAFDDIEEQVSEQAYPELYRHLVAKYGSLSAVPKAKDRFIRNAGALLAVGEVQQDALQDHFHYIPTEAGGDYQAEKGITIVIHDSDTTNVVPGAFKPAQKGRVQANNVAVADGARAKTYLASTKDTTEKDTRTAEETRPKSLVLKLCIKAQNTLDGVQFWIKAFGEIANAGQLDASRLAQDIQEVKAKKADVLHTHRVSEITDFERSVEQYLNNLFSQQFTENGWSKLPNGLIIQWGKFRAGWEATTQRRVTFPITFPNQVFFIGLTEFTKMWSYTSTVQSRGQMDNSGFEVVSQRNDTMFLAIGY</sequence>
<proteinExistence type="predicted"/>
<dbReference type="Pfam" id="PF03406">
    <property type="entry name" value="Phage_fiber_2"/>
    <property type="match status" value="1"/>
</dbReference>
<dbReference type="Proteomes" id="UP000254465">
    <property type="component" value="Unassembled WGS sequence"/>
</dbReference>
<reference evidence="3 5" key="1">
    <citation type="submission" date="2018-06" db="EMBL/GenBank/DDBJ databases">
        <authorList>
            <consortium name="Pathogen Informatics"/>
            <person name="Doyle S."/>
        </authorList>
    </citation>
    <scope>NUCLEOTIDE SEQUENCE [LARGE SCALE GENOMIC DNA]</scope>
    <source>
        <strain evidence="3 5">NCTC11296</strain>
    </source>
</reference>
<dbReference type="SUPFAM" id="SSF88874">
    <property type="entry name" value="Receptor-binding domain of short tail fibre protein gp12"/>
    <property type="match status" value="2"/>
</dbReference>
<dbReference type="AlphaFoldDB" id="A0A377IA82"/>
<dbReference type="GO" id="GO:0019062">
    <property type="term" value="P:virion attachment to host cell"/>
    <property type="evidence" value="ECO:0007669"/>
    <property type="project" value="InterPro"/>
</dbReference>